<dbReference type="Proteomes" id="UP001358586">
    <property type="component" value="Chromosome 3"/>
</dbReference>
<reference evidence="2 3" key="1">
    <citation type="submission" date="2023-03" db="EMBL/GenBank/DDBJ databases">
        <title>WGS of Gossypium arboreum.</title>
        <authorList>
            <person name="Yu D."/>
        </authorList>
    </citation>
    <scope>NUCLEOTIDE SEQUENCE [LARGE SCALE GENOMIC DNA]</scope>
    <source>
        <tissue evidence="2">Leaf</tissue>
    </source>
</reference>
<dbReference type="EMBL" id="JARKNE010000003">
    <property type="protein sequence ID" value="KAK5839154.1"/>
    <property type="molecule type" value="Genomic_DNA"/>
</dbReference>
<evidence type="ECO:0000313" key="2">
    <source>
        <dbReference type="EMBL" id="KAK5839154.1"/>
    </source>
</evidence>
<name>A0ABR0QIM7_GOSAR</name>
<organism evidence="2 3">
    <name type="scientific">Gossypium arboreum</name>
    <name type="common">Tree cotton</name>
    <name type="synonym">Gossypium nanking</name>
    <dbReference type="NCBI Taxonomy" id="29729"/>
    <lineage>
        <taxon>Eukaryota</taxon>
        <taxon>Viridiplantae</taxon>
        <taxon>Streptophyta</taxon>
        <taxon>Embryophyta</taxon>
        <taxon>Tracheophyta</taxon>
        <taxon>Spermatophyta</taxon>
        <taxon>Magnoliopsida</taxon>
        <taxon>eudicotyledons</taxon>
        <taxon>Gunneridae</taxon>
        <taxon>Pentapetalae</taxon>
        <taxon>rosids</taxon>
        <taxon>malvids</taxon>
        <taxon>Malvales</taxon>
        <taxon>Malvaceae</taxon>
        <taxon>Malvoideae</taxon>
        <taxon>Gossypium</taxon>
    </lineage>
</organism>
<feature type="compositionally biased region" description="Basic residues" evidence="1">
    <location>
        <begin position="126"/>
        <end position="148"/>
    </location>
</feature>
<feature type="region of interest" description="Disordered" evidence="1">
    <location>
        <begin position="101"/>
        <end position="155"/>
    </location>
</feature>
<evidence type="ECO:0000256" key="1">
    <source>
        <dbReference type="SAM" id="MobiDB-lite"/>
    </source>
</evidence>
<evidence type="ECO:0000313" key="3">
    <source>
        <dbReference type="Proteomes" id="UP001358586"/>
    </source>
</evidence>
<keyword evidence="3" id="KW-1185">Reference proteome</keyword>
<accession>A0ABR0QIM7</accession>
<protein>
    <submittedName>
        <fullName evidence="2">Uncharacterized protein</fullName>
    </submittedName>
</protein>
<sequence length="155" mass="17926">MDVDEHSEFIEDITNEKRDLLVKDLDIEECLRKIDSLFEDGIFADQEDTIVEKEVAATEEEVVVEEEEQDRARLAEAAEVTSEEKCNSLAIEVYTEPFQVASPTQEAADDVRVKSKTEEQSEDRAKPKKKKKKRSKDKNKRMRRRKGGRNIVQPQ</sequence>
<proteinExistence type="predicted"/>
<comment type="caution">
    <text evidence="2">The sequence shown here is derived from an EMBL/GenBank/DDBJ whole genome shotgun (WGS) entry which is preliminary data.</text>
</comment>
<gene>
    <name evidence="2" type="ORF">PVK06_007919</name>
</gene>
<feature type="compositionally biased region" description="Basic and acidic residues" evidence="1">
    <location>
        <begin position="109"/>
        <end position="125"/>
    </location>
</feature>